<dbReference type="KEGG" id="goe:100904558"/>
<accession>A0AAJ7L3P5</accession>
<reference evidence="2" key="1">
    <citation type="submission" date="2025-08" db="UniProtKB">
        <authorList>
            <consortium name="RefSeq"/>
        </authorList>
    </citation>
    <scope>IDENTIFICATION</scope>
</reference>
<protein>
    <submittedName>
        <fullName evidence="2">Uncharacterized protein LOC100904558</fullName>
    </submittedName>
</protein>
<keyword evidence="1" id="KW-1185">Reference proteome</keyword>
<evidence type="ECO:0000313" key="2">
    <source>
        <dbReference type="RefSeq" id="XP_018494796.1"/>
    </source>
</evidence>
<dbReference type="Proteomes" id="UP000694867">
    <property type="component" value="Unplaced"/>
</dbReference>
<sequence>MNQVAEGMFPPSYSEATGQHASLGGGLTFVDFLPKCLTSGGVFSTPAFEPFRCLVYRANDWLREHPEWEVKTCESVEFKTNSEIINTERMTYFEISDASTRLVKSLRMWLVPRADSTRPPQQIQYQDLVPQQTGHAGLFGMPTFETLHQVLERYNYECRSKSAPGRVLTIETQEMKIPSCSTFNPERTFWCEPGGRSKHYVFLVRVFFEIHLTGYGILEEIGVADFVPQSLSTGRIFCTPQFETFSTLIEKASNWCAQQMSLRFCNAQSIEIKLKSGRAMVDTQRSCYTEHAERSTFFVRILRVAYAKTPRSSASLEGLPPSCGPLSPPLQLKCKTFIPGQLTRGFLVPEFESLGAMKRRVEAWIAATGQCSSGEFRNCRDAIVCRRRCSTGRRIVIYLQRVAE</sequence>
<evidence type="ECO:0000313" key="1">
    <source>
        <dbReference type="Proteomes" id="UP000694867"/>
    </source>
</evidence>
<dbReference type="AlphaFoldDB" id="A0AAJ7L3P5"/>
<dbReference type="GeneID" id="100904558"/>
<name>A0AAJ7L3P5_9ACAR</name>
<proteinExistence type="predicted"/>
<organism evidence="1 2">
    <name type="scientific">Galendromus occidentalis</name>
    <name type="common">western predatory mite</name>
    <dbReference type="NCBI Taxonomy" id="34638"/>
    <lineage>
        <taxon>Eukaryota</taxon>
        <taxon>Metazoa</taxon>
        <taxon>Ecdysozoa</taxon>
        <taxon>Arthropoda</taxon>
        <taxon>Chelicerata</taxon>
        <taxon>Arachnida</taxon>
        <taxon>Acari</taxon>
        <taxon>Parasitiformes</taxon>
        <taxon>Mesostigmata</taxon>
        <taxon>Gamasina</taxon>
        <taxon>Phytoseioidea</taxon>
        <taxon>Phytoseiidae</taxon>
        <taxon>Typhlodrominae</taxon>
        <taxon>Galendromus</taxon>
    </lineage>
</organism>
<gene>
    <name evidence="2" type="primary">LOC100904558</name>
</gene>
<dbReference type="RefSeq" id="XP_018494796.1">
    <property type="nucleotide sequence ID" value="XM_018639280.1"/>
</dbReference>